<dbReference type="FunFam" id="3.30.420.80:FF:000010">
    <property type="entry name" value="30S ribosomal protein S11"/>
    <property type="match status" value="1"/>
</dbReference>
<keyword evidence="5 7" id="KW-0687">Ribonucleoprotein</keyword>
<dbReference type="GO" id="GO:0005840">
    <property type="term" value="C:ribosome"/>
    <property type="evidence" value="ECO:0007669"/>
    <property type="project" value="UniProtKB-KW"/>
</dbReference>
<dbReference type="SUPFAM" id="SSF53137">
    <property type="entry name" value="Translational machinery components"/>
    <property type="match status" value="1"/>
</dbReference>
<evidence type="ECO:0000256" key="3">
    <source>
        <dbReference type="ARBA" id="ARBA00022884"/>
    </source>
</evidence>
<sequence length="127" mass="13692">MAEKKKKKVTKQIIKGRLYIAASFNNTLVTVTDEKGEVIGWSSSGNAGFKGTRKSTPFAATSAVEKVLEKAKSENGLKEVEIYVKGPGAGRDAALRAVRSANLKISMIADVTPIPHNGPRPKKKRRA</sequence>
<accession>A0A0G0N5Z8</accession>
<evidence type="ECO:0000256" key="8">
    <source>
        <dbReference type="RuleBase" id="RU003629"/>
    </source>
</evidence>
<dbReference type="HAMAP" id="MF_01310">
    <property type="entry name" value="Ribosomal_uS11"/>
    <property type="match status" value="1"/>
</dbReference>
<dbReference type="EMBL" id="LBWP01000005">
    <property type="protein sequence ID" value="KKR11599.1"/>
    <property type="molecule type" value="Genomic_DNA"/>
</dbReference>
<comment type="caution">
    <text evidence="9">The sequence shown here is derived from an EMBL/GenBank/DDBJ whole genome shotgun (WGS) entry which is preliminary data.</text>
</comment>
<dbReference type="PIRSF" id="PIRSF002131">
    <property type="entry name" value="Ribosomal_S11"/>
    <property type="match status" value="1"/>
</dbReference>
<dbReference type="NCBIfam" id="NF003698">
    <property type="entry name" value="PRK05309.1"/>
    <property type="match status" value="1"/>
</dbReference>
<dbReference type="NCBIfam" id="TIGR03632">
    <property type="entry name" value="uS11_bact"/>
    <property type="match status" value="1"/>
</dbReference>
<name>A0A0G0N5Z8_9BACT</name>
<gene>
    <name evidence="7" type="primary">rpsK</name>
    <name evidence="9" type="ORF">UT39_C0005G0034</name>
</gene>
<keyword evidence="3 7" id="KW-0694">RNA-binding</keyword>
<dbReference type="InterPro" id="IPR036967">
    <property type="entry name" value="Ribosomal_uS11_sf"/>
</dbReference>
<dbReference type="PATRIC" id="fig|1618550.3.peg.416"/>
<organism evidence="9 10">
    <name type="scientific">Candidatus Woesebacteria bacterium GW2011_GWA1_39_21</name>
    <dbReference type="NCBI Taxonomy" id="1618550"/>
    <lineage>
        <taxon>Bacteria</taxon>
        <taxon>Candidatus Woeseibacteriota</taxon>
    </lineage>
</organism>
<evidence type="ECO:0000256" key="5">
    <source>
        <dbReference type="ARBA" id="ARBA00023274"/>
    </source>
</evidence>
<dbReference type="GO" id="GO:0003735">
    <property type="term" value="F:structural constituent of ribosome"/>
    <property type="evidence" value="ECO:0007669"/>
    <property type="project" value="InterPro"/>
</dbReference>
<protein>
    <recommendedName>
        <fullName evidence="6 7">Small ribosomal subunit protein uS11</fullName>
    </recommendedName>
</protein>
<dbReference type="AlphaFoldDB" id="A0A0G0N5Z8"/>
<evidence type="ECO:0000256" key="6">
    <source>
        <dbReference type="ARBA" id="ARBA00035160"/>
    </source>
</evidence>
<reference evidence="9 10" key="1">
    <citation type="journal article" date="2015" name="Nature">
        <title>rRNA introns, odd ribosomes, and small enigmatic genomes across a large radiation of phyla.</title>
        <authorList>
            <person name="Brown C.T."/>
            <person name="Hug L.A."/>
            <person name="Thomas B.C."/>
            <person name="Sharon I."/>
            <person name="Castelle C.J."/>
            <person name="Singh A."/>
            <person name="Wilkins M.J."/>
            <person name="Williams K.H."/>
            <person name="Banfield J.F."/>
        </authorList>
    </citation>
    <scope>NUCLEOTIDE SEQUENCE [LARGE SCALE GENOMIC DNA]</scope>
</reference>
<evidence type="ECO:0000256" key="7">
    <source>
        <dbReference type="HAMAP-Rule" id="MF_01310"/>
    </source>
</evidence>
<dbReference type="STRING" id="1618550.UT39_C0005G0034"/>
<dbReference type="Pfam" id="PF00411">
    <property type="entry name" value="Ribosomal_S11"/>
    <property type="match status" value="1"/>
</dbReference>
<comment type="subunit">
    <text evidence="7">Part of the 30S ribosomal subunit. Interacts with proteins S7 and S18. Binds to IF-3.</text>
</comment>
<dbReference type="GO" id="GO:0019843">
    <property type="term" value="F:rRNA binding"/>
    <property type="evidence" value="ECO:0007669"/>
    <property type="project" value="UniProtKB-UniRule"/>
</dbReference>
<keyword evidence="4 7" id="KW-0689">Ribosomal protein</keyword>
<dbReference type="PANTHER" id="PTHR11759">
    <property type="entry name" value="40S RIBOSOMAL PROTEIN S14/30S RIBOSOMAL PROTEIN S11"/>
    <property type="match status" value="1"/>
</dbReference>
<evidence type="ECO:0000256" key="1">
    <source>
        <dbReference type="ARBA" id="ARBA00006194"/>
    </source>
</evidence>
<evidence type="ECO:0000256" key="4">
    <source>
        <dbReference type="ARBA" id="ARBA00022980"/>
    </source>
</evidence>
<evidence type="ECO:0000256" key="2">
    <source>
        <dbReference type="ARBA" id="ARBA00022730"/>
    </source>
</evidence>
<keyword evidence="2 7" id="KW-0699">rRNA-binding</keyword>
<dbReference type="Gene3D" id="3.30.420.80">
    <property type="entry name" value="Ribosomal protein S11"/>
    <property type="match status" value="1"/>
</dbReference>
<proteinExistence type="inferred from homology"/>
<dbReference type="InterPro" id="IPR001971">
    <property type="entry name" value="Ribosomal_uS11"/>
</dbReference>
<dbReference type="InterPro" id="IPR019981">
    <property type="entry name" value="Ribosomal_uS11_bac-type"/>
</dbReference>
<dbReference type="PROSITE" id="PS00054">
    <property type="entry name" value="RIBOSOMAL_S11"/>
    <property type="match status" value="1"/>
</dbReference>
<dbReference type="GO" id="GO:0006412">
    <property type="term" value="P:translation"/>
    <property type="evidence" value="ECO:0007669"/>
    <property type="project" value="UniProtKB-UniRule"/>
</dbReference>
<dbReference type="GO" id="GO:1990904">
    <property type="term" value="C:ribonucleoprotein complex"/>
    <property type="evidence" value="ECO:0007669"/>
    <property type="project" value="UniProtKB-KW"/>
</dbReference>
<evidence type="ECO:0000313" key="10">
    <source>
        <dbReference type="Proteomes" id="UP000034246"/>
    </source>
</evidence>
<evidence type="ECO:0000313" key="9">
    <source>
        <dbReference type="EMBL" id="KKR11599.1"/>
    </source>
</evidence>
<comment type="similarity">
    <text evidence="1 7 8">Belongs to the universal ribosomal protein uS11 family.</text>
</comment>
<dbReference type="Proteomes" id="UP000034246">
    <property type="component" value="Unassembled WGS sequence"/>
</dbReference>
<dbReference type="InterPro" id="IPR018102">
    <property type="entry name" value="Ribosomal_uS11_CS"/>
</dbReference>
<comment type="function">
    <text evidence="7">Located on the platform of the 30S subunit, it bridges several disparate RNA helices of the 16S rRNA. Forms part of the Shine-Dalgarno cleft in the 70S ribosome.</text>
</comment>